<evidence type="ECO:0000313" key="3">
    <source>
        <dbReference type="EMBL" id="EKF55959.1"/>
    </source>
</evidence>
<dbReference type="PANTHER" id="PTHR22901">
    <property type="entry name" value="SIALATE O-ACETYLESTERASE"/>
    <property type="match status" value="1"/>
</dbReference>
<dbReference type="InterPro" id="IPR039329">
    <property type="entry name" value="SIAE"/>
</dbReference>
<evidence type="ECO:0000313" key="4">
    <source>
        <dbReference type="Proteomes" id="UP000007364"/>
    </source>
</evidence>
<dbReference type="InterPro" id="IPR005181">
    <property type="entry name" value="SASA"/>
</dbReference>
<dbReference type="EMBL" id="AMSG01000004">
    <property type="protein sequence ID" value="EKF55959.1"/>
    <property type="molecule type" value="Genomic_DNA"/>
</dbReference>
<reference evidence="3 4" key="1">
    <citation type="journal article" date="2012" name="J. Bacteriol.">
        <title>Genome Sequence of Galbibacter marinum Type Strain ck-I2-15.</title>
        <authorList>
            <person name="Lai Q."/>
            <person name="Li C."/>
            <person name="Shao Z."/>
        </authorList>
    </citation>
    <scope>NUCLEOTIDE SEQUENCE [LARGE SCALE GENOMIC DNA]</scope>
    <source>
        <strain evidence="4">ck-I2-15</strain>
    </source>
</reference>
<comment type="caution">
    <text evidence="3">The sequence shown here is derived from an EMBL/GenBank/DDBJ whole genome shotgun (WGS) entry which is preliminary data.</text>
</comment>
<dbReference type="Gene3D" id="3.40.50.1110">
    <property type="entry name" value="SGNH hydrolase"/>
    <property type="match status" value="2"/>
</dbReference>
<evidence type="ECO:0000256" key="1">
    <source>
        <dbReference type="ARBA" id="ARBA00022801"/>
    </source>
</evidence>
<dbReference type="SUPFAM" id="SSF52266">
    <property type="entry name" value="SGNH hydrolase"/>
    <property type="match status" value="1"/>
</dbReference>
<dbReference type="AlphaFoldDB" id="K2PWV6"/>
<dbReference type="InterPro" id="IPR036514">
    <property type="entry name" value="SGNH_hydro_sf"/>
</dbReference>
<dbReference type="GO" id="GO:0004553">
    <property type="term" value="F:hydrolase activity, hydrolyzing O-glycosyl compounds"/>
    <property type="evidence" value="ECO:0007669"/>
    <property type="project" value="InterPro"/>
</dbReference>
<dbReference type="PATRIC" id="fig|555500.3.peg.1112"/>
<organism evidence="3 4">
    <name type="scientific">Galbibacter marinus</name>
    <dbReference type="NCBI Taxonomy" id="555500"/>
    <lineage>
        <taxon>Bacteria</taxon>
        <taxon>Pseudomonadati</taxon>
        <taxon>Bacteroidota</taxon>
        <taxon>Flavobacteriia</taxon>
        <taxon>Flavobacteriales</taxon>
        <taxon>Flavobacteriaceae</taxon>
        <taxon>Galbibacter</taxon>
    </lineage>
</organism>
<dbReference type="Gene3D" id="2.60.120.260">
    <property type="entry name" value="Galactose-binding domain-like"/>
    <property type="match status" value="1"/>
</dbReference>
<dbReference type="GO" id="GO:0005975">
    <property type="term" value="P:carbohydrate metabolic process"/>
    <property type="evidence" value="ECO:0007669"/>
    <property type="project" value="InterPro"/>
</dbReference>
<proteinExistence type="predicted"/>
<dbReference type="STRING" id="555500.I215_05385"/>
<name>K2PWV6_9FLAO</name>
<dbReference type="InterPro" id="IPR008979">
    <property type="entry name" value="Galactose-bd-like_sf"/>
</dbReference>
<dbReference type="GO" id="GO:0001681">
    <property type="term" value="F:sialate O-acetylesterase activity"/>
    <property type="evidence" value="ECO:0007669"/>
    <property type="project" value="InterPro"/>
</dbReference>
<gene>
    <name evidence="3" type="ORF">I215_05385</name>
</gene>
<keyword evidence="4" id="KW-1185">Reference proteome</keyword>
<dbReference type="eggNOG" id="COG3250">
    <property type="taxonomic scope" value="Bacteria"/>
</dbReference>
<sequence length="607" mass="69036">MVLQRDIPLKIWGWSTEQDTVEIQFNSSTHQAIADNTGYWATTLPPIEAGGPYQMVIRSTDSTITLDDILIGDVWLCSGQSNMEISLDRTSPLYPNEIKSANFENIRYFEVPKTFNFKEPLKRIDGGKWTKTTPETVLKFSAVSYFFAHEIHNTYDIPIGLINSALGGSPIDAWLSEKALRKFPEAYQQHKIFQQDHYIDSIKQADHKRIQNWYKTVNGQDKGQKDHWESKDLNTENWDKIQMPGFWATSYPELQHGIVWLRKEFEVSKTSLDKEAKLLLGTIVDADSVFINGSYVGHTTYQYPPRRYTIPKDLLQEGANTIAVKVINERGRGGFTPQKDYKIVIDNKEIDLKGSWSIRQGAKADPLAGQTFVRWEPGGLYNAMIAPLMNYSIKGALWYQGESDTGKPEKYQELFTTLIKTWREDWNQGKFPFLYVQLPNFMQAKEKPSQSNWAALRDAQLQTLEVNNTAMAVTIDIGEWNDIHPLNKKDVGHRLALAAKGLAYGDKDIVYSGPQFISQEIDQQKIVLSFDHIGSGLTSNGALKEFAIAGADKNFVWAKAEIKGDKIEVWSPEITNPKYVRYAWADNPEHANLYNKEGLPASPFKTD</sequence>
<feature type="domain" description="Sialate O-acetylesterase" evidence="2">
    <location>
        <begin position="369"/>
        <end position="496"/>
    </location>
</feature>
<dbReference type="PANTHER" id="PTHR22901:SF0">
    <property type="entry name" value="SIALATE O-ACETYLESTERASE"/>
    <property type="match status" value="1"/>
</dbReference>
<dbReference type="Proteomes" id="UP000007364">
    <property type="component" value="Unassembled WGS sequence"/>
</dbReference>
<feature type="domain" description="Sialate O-acetylesterase" evidence="2">
    <location>
        <begin position="73"/>
        <end position="187"/>
    </location>
</feature>
<protein>
    <submittedName>
        <fullName evidence="3">Acetylesterase</fullName>
    </submittedName>
</protein>
<accession>K2PWV6</accession>
<dbReference type="SUPFAM" id="SSF49785">
    <property type="entry name" value="Galactose-binding domain-like"/>
    <property type="match status" value="1"/>
</dbReference>
<evidence type="ECO:0000259" key="2">
    <source>
        <dbReference type="Pfam" id="PF03629"/>
    </source>
</evidence>
<dbReference type="Pfam" id="PF03629">
    <property type="entry name" value="SASA"/>
    <property type="match status" value="2"/>
</dbReference>
<keyword evidence="1" id="KW-0378">Hydrolase</keyword>